<dbReference type="AlphaFoldDB" id="A0AA38CBD8"/>
<evidence type="ECO:0000256" key="1">
    <source>
        <dbReference type="SAM" id="MobiDB-lite"/>
    </source>
</evidence>
<dbReference type="Pfam" id="PF14223">
    <property type="entry name" value="Retrotran_gag_2"/>
    <property type="match status" value="1"/>
</dbReference>
<dbReference type="Pfam" id="PF22936">
    <property type="entry name" value="Pol_BBD"/>
    <property type="match status" value="1"/>
</dbReference>
<name>A0AA38CBD8_TAXCH</name>
<dbReference type="Proteomes" id="UP000824469">
    <property type="component" value="Unassembled WGS sequence"/>
</dbReference>
<evidence type="ECO:0000259" key="3">
    <source>
        <dbReference type="Pfam" id="PF22936"/>
    </source>
</evidence>
<keyword evidence="5" id="KW-1185">Reference proteome</keyword>
<dbReference type="Pfam" id="PF13976">
    <property type="entry name" value="gag_pre-integrs"/>
    <property type="match status" value="1"/>
</dbReference>
<feature type="non-terminal residue" evidence="4">
    <location>
        <position position="1"/>
    </location>
</feature>
<organism evidence="4 5">
    <name type="scientific">Taxus chinensis</name>
    <name type="common">Chinese yew</name>
    <name type="synonym">Taxus wallichiana var. chinensis</name>
    <dbReference type="NCBI Taxonomy" id="29808"/>
    <lineage>
        <taxon>Eukaryota</taxon>
        <taxon>Viridiplantae</taxon>
        <taxon>Streptophyta</taxon>
        <taxon>Embryophyta</taxon>
        <taxon>Tracheophyta</taxon>
        <taxon>Spermatophyta</taxon>
        <taxon>Pinopsida</taxon>
        <taxon>Pinidae</taxon>
        <taxon>Conifers II</taxon>
        <taxon>Cupressales</taxon>
        <taxon>Taxaceae</taxon>
        <taxon>Taxus</taxon>
    </lineage>
</organism>
<dbReference type="PANTHER" id="PTHR47481">
    <property type="match status" value="1"/>
</dbReference>
<feature type="domain" description="Retrovirus-related Pol polyprotein from transposon TNT 1-94-like beta-barrel" evidence="3">
    <location>
        <begin position="210"/>
        <end position="286"/>
    </location>
</feature>
<evidence type="ECO:0000259" key="2">
    <source>
        <dbReference type="Pfam" id="PF13976"/>
    </source>
</evidence>
<feature type="domain" description="GAG-pre-integrase" evidence="2">
    <location>
        <begin position="315"/>
        <end position="376"/>
    </location>
</feature>
<dbReference type="EMBL" id="JAHRHJ020000011">
    <property type="protein sequence ID" value="KAH9295618.1"/>
    <property type="molecule type" value="Genomic_DNA"/>
</dbReference>
<protein>
    <recommendedName>
        <fullName evidence="6">GAG-pre-integrase domain-containing protein</fullName>
    </recommendedName>
</protein>
<sequence length="377" mass="41820">AAAEKYQKFKDRDMATFVAGDPHRMVERFDGVGFNLWKLRMKMLLLNKDLLNIVEGTEIKPTQDADLISKWESKEGRARSCILLSLSDNVLLHLKMQETQKISDFTNQFKSLKNQLAACGSVIAEEDVVMSLLGSFPESYSGLVVALSTQSNLDLTKVIAALLQEEIRRKDGGLNDENPTTLFSAGYKGKAKRKSDNKSHPSQSNVSKNDSGATQHMTPERSWFMAYTEAPKSKTVNLGDDSKCEMIGIGDIPLQMPDGGYKKIQNVWYVPALVKSLLSVSKITDASIIAQFDSKECVLKDVEGVIVATGIRDGNLYKLCAAVPDVVLTTTNNEISDSVLWHHRFGHANPHSLRMLKSEQLVEDFNLHLPVELGVCE</sequence>
<dbReference type="InterPro" id="IPR025724">
    <property type="entry name" value="GAG-pre-integrase_dom"/>
</dbReference>
<feature type="region of interest" description="Disordered" evidence="1">
    <location>
        <begin position="171"/>
        <end position="215"/>
    </location>
</feature>
<accession>A0AA38CBD8</accession>
<dbReference type="InterPro" id="IPR054722">
    <property type="entry name" value="PolX-like_BBD"/>
</dbReference>
<evidence type="ECO:0000313" key="4">
    <source>
        <dbReference type="EMBL" id="KAH9295618.1"/>
    </source>
</evidence>
<evidence type="ECO:0000313" key="5">
    <source>
        <dbReference type="Proteomes" id="UP000824469"/>
    </source>
</evidence>
<gene>
    <name evidence="4" type="ORF">KI387_039206</name>
</gene>
<dbReference type="PANTHER" id="PTHR47481:SF7">
    <property type="entry name" value="CCHC-TYPE DOMAIN-CONTAINING PROTEIN"/>
    <property type="match status" value="1"/>
</dbReference>
<comment type="caution">
    <text evidence="4">The sequence shown here is derived from an EMBL/GenBank/DDBJ whole genome shotgun (WGS) entry which is preliminary data.</text>
</comment>
<proteinExistence type="predicted"/>
<reference evidence="4 5" key="1">
    <citation type="journal article" date="2021" name="Nat. Plants">
        <title>The Taxus genome provides insights into paclitaxel biosynthesis.</title>
        <authorList>
            <person name="Xiong X."/>
            <person name="Gou J."/>
            <person name="Liao Q."/>
            <person name="Li Y."/>
            <person name="Zhou Q."/>
            <person name="Bi G."/>
            <person name="Li C."/>
            <person name="Du R."/>
            <person name="Wang X."/>
            <person name="Sun T."/>
            <person name="Guo L."/>
            <person name="Liang H."/>
            <person name="Lu P."/>
            <person name="Wu Y."/>
            <person name="Zhang Z."/>
            <person name="Ro D.K."/>
            <person name="Shang Y."/>
            <person name="Huang S."/>
            <person name="Yan J."/>
        </authorList>
    </citation>
    <scope>NUCLEOTIDE SEQUENCE [LARGE SCALE GENOMIC DNA]</scope>
    <source>
        <strain evidence="4">Ta-2019</strain>
    </source>
</reference>
<feature type="compositionally biased region" description="Polar residues" evidence="1">
    <location>
        <begin position="200"/>
        <end position="215"/>
    </location>
</feature>
<evidence type="ECO:0008006" key="6">
    <source>
        <dbReference type="Google" id="ProtNLM"/>
    </source>
</evidence>
<feature type="non-terminal residue" evidence="4">
    <location>
        <position position="377"/>
    </location>
</feature>